<name>A0AAU8B187_9CAUD</name>
<dbReference type="EMBL" id="PP511522">
    <property type="protein sequence ID" value="XCD05145.1"/>
    <property type="molecule type" value="Genomic_DNA"/>
</dbReference>
<sequence>MPLSCEKATFLTPFPITFPSNSIMVDSPVFNIRNLGFNFLPSFLFFRKKSTFLLTFYRK</sequence>
<protein>
    <submittedName>
        <fullName evidence="1">Uncharacterized protein</fullName>
    </submittedName>
</protein>
<reference evidence="1" key="1">
    <citation type="submission" date="2024-03" db="EMBL/GenBank/DDBJ databases">
        <title>Diverse circular DNA viruses in blood, oral, and fecal samples of captive lemurs.</title>
        <authorList>
            <person name="Paietta E.N."/>
            <person name="Kraberger S."/>
            <person name="Lund M.C."/>
            <person name="Custer J.M."/>
            <person name="Vargas K.M."/>
            <person name="Ehmke E.E."/>
            <person name="Yoder A.D."/>
            <person name="Varsani A."/>
        </authorList>
    </citation>
    <scope>NUCLEOTIDE SEQUENCE</scope>
    <source>
        <strain evidence="1">Duke_24FS_4</strain>
    </source>
</reference>
<organism evidence="1">
    <name type="scientific">Dulem virus 35</name>
    <dbReference type="NCBI Taxonomy" id="3145753"/>
    <lineage>
        <taxon>Viruses</taxon>
        <taxon>Duplodnaviria</taxon>
        <taxon>Heunggongvirae</taxon>
        <taxon>Uroviricota</taxon>
        <taxon>Caudoviricetes</taxon>
    </lineage>
</organism>
<proteinExistence type="predicted"/>
<evidence type="ECO:0000313" key="1">
    <source>
        <dbReference type="EMBL" id="XCD05145.1"/>
    </source>
</evidence>
<accession>A0AAU8B187</accession>